<feature type="transmembrane region" description="Helical" evidence="1">
    <location>
        <begin position="55"/>
        <end position="72"/>
    </location>
</feature>
<keyword evidence="1" id="KW-0472">Membrane</keyword>
<dbReference type="Proteomes" id="UP000217785">
    <property type="component" value="Unassembled WGS sequence"/>
</dbReference>
<name>A0A292YJJ0_9BACL</name>
<feature type="transmembrane region" description="Helical" evidence="1">
    <location>
        <begin position="12"/>
        <end position="35"/>
    </location>
</feature>
<keyword evidence="1" id="KW-0812">Transmembrane</keyword>
<reference evidence="3" key="1">
    <citation type="submission" date="2017-07" db="EMBL/GenBank/DDBJ databases">
        <title>Draft genome sequence of Effusibacillus lacus strain skLN1.</title>
        <authorList>
            <person name="Watanabe M."/>
            <person name="Kojima H."/>
            <person name="Fukui M."/>
        </authorList>
    </citation>
    <scope>NUCLEOTIDE SEQUENCE [LARGE SCALE GENOMIC DNA]</scope>
    <source>
        <strain evidence="3">skLN1</strain>
    </source>
</reference>
<sequence length="74" mass="8227">MSSAFQRINIFMMVLVVPKIGVATALVCVITGQIFASTVIDHFQLFGGRQIPIDGKRIAGILFLALALWLFYKR</sequence>
<organism evidence="2 3">
    <name type="scientific">Effusibacillus lacus</name>
    <dbReference type="NCBI Taxonomy" id="1348429"/>
    <lineage>
        <taxon>Bacteria</taxon>
        <taxon>Bacillati</taxon>
        <taxon>Bacillota</taxon>
        <taxon>Bacilli</taxon>
        <taxon>Bacillales</taxon>
        <taxon>Alicyclobacillaceae</taxon>
        <taxon>Effusibacillus</taxon>
    </lineage>
</organism>
<keyword evidence="3" id="KW-1185">Reference proteome</keyword>
<dbReference type="GO" id="GO:0005886">
    <property type="term" value="C:plasma membrane"/>
    <property type="evidence" value="ECO:0007669"/>
    <property type="project" value="TreeGrafter"/>
</dbReference>
<dbReference type="PANTHER" id="PTHR34821:SF2">
    <property type="entry name" value="INNER MEMBRANE PROTEIN YDCZ"/>
    <property type="match status" value="1"/>
</dbReference>
<keyword evidence="1" id="KW-1133">Transmembrane helix</keyword>
<dbReference type="AlphaFoldDB" id="A0A292YJJ0"/>
<evidence type="ECO:0000313" key="2">
    <source>
        <dbReference type="EMBL" id="GAX89069.1"/>
    </source>
</evidence>
<comment type="caution">
    <text evidence="2">The sequence shown here is derived from an EMBL/GenBank/DDBJ whole genome shotgun (WGS) entry which is preliminary data.</text>
</comment>
<proteinExistence type="predicted"/>
<protein>
    <submittedName>
        <fullName evidence="2">Membrane protein</fullName>
    </submittedName>
</protein>
<dbReference type="PANTHER" id="PTHR34821">
    <property type="entry name" value="INNER MEMBRANE PROTEIN YDCZ"/>
    <property type="match status" value="1"/>
</dbReference>
<gene>
    <name evidence="2" type="ORF">EFBL_0683</name>
</gene>
<dbReference type="RefSeq" id="WP_165912524.1">
    <property type="nucleotide sequence ID" value="NZ_BDUF01000014.1"/>
</dbReference>
<accession>A0A292YJJ0</accession>
<dbReference type="EMBL" id="BDUF01000014">
    <property type="protein sequence ID" value="GAX89069.1"/>
    <property type="molecule type" value="Genomic_DNA"/>
</dbReference>
<dbReference type="Pfam" id="PF04657">
    <property type="entry name" value="DMT_YdcZ"/>
    <property type="match status" value="1"/>
</dbReference>
<evidence type="ECO:0000256" key="1">
    <source>
        <dbReference type="SAM" id="Phobius"/>
    </source>
</evidence>
<dbReference type="InterPro" id="IPR006750">
    <property type="entry name" value="YdcZ"/>
</dbReference>
<evidence type="ECO:0000313" key="3">
    <source>
        <dbReference type="Proteomes" id="UP000217785"/>
    </source>
</evidence>